<evidence type="ECO:0000313" key="1">
    <source>
        <dbReference type="EMBL" id="KAI4312672.1"/>
    </source>
</evidence>
<name>A0ACB9LP09_9MYRT</name>
<accession>A0ACB9LP09</accession>
<proteinExistence type="predicted"/>
<sequence>MTGGKLQLFWMQQRSCILLTTTPGVPPALSSGVPVLLHRTSSRDNILLGAAAANALFPNPANSHSCLIALLLIQWSRKPNLSLLGDGISPPDNSDQPAHSLANLLPRRSPRRQHASQLFSACRPCRSPPIALSHPPTNSPSRFPLPTANPTVTSFTESTAASSDPLSRTQRRRSSSFLDVPEFNDSKSCLPTTTSFPASPMMAVHPSRHSDSTVTANPSSGDPRLDKQQPNSPADLRRLDAPGLTVVGSPFPRCPNTWW</sequence>
<reference evidence="2" key="1">
    <citation type="journal article" date="2023" name="Front. Plant Sci.">
        <title>Chromosomal-level genome assembly of Melastoma candidum provides insights into trichome evolution.</title>
        <authorList>
            <person name="Zhong Y."/>
            <person name="Wu W."/>
            <person name="Sun C."/>
            <person name="Zou P."/>
            <person name="Liu Y."/>
            <person name="Dai S."/>
            <person name="Zhou R."/>
        </authorList>
    </citation>
    <scope>NUCLEOTIDE SEQUENCE [LARGE SCALE GENOMIC DNA]</scope>
</reference>
<dbReference type="EMBL" id="CM042890">
    <property type="protein sequence ID" value="KAI4312672.1"/>
    <property type="molecule type" value="Genomic_DNA"/>
</dbReference>
<comment type="caution">
    <text evidence="1">The sequence shown here is derived from an EMBL/GenBank/DDBJ whole genome shotgun (WGS) entry which is preliminary data.</text>
</comment>
<protein>
    <submittedName>
        <fullName evidence="1">Uncharacterized protein</fullName>
    </submittedName>
</protein>
<keyword evidence="2" id="KW-1185">Reference proteome</keyword>
<evidence type="ECO:0000313" key="2">
    <source>
        <dbReference type="Proteomes" id="UP001057402"/>
    </source>
</evidence>
<organism evidence="1 2">
    <name type="scientific">Melastoma candidum</name>
    <dbReference type="NCBI Taxonomy" id="119954"/>
    <lineage>
        <taxon>Eukaryota</taxon>
        <taxon>Viridiplantae</taxon>
        <taxon>Streptophyta</taxon>
        <taxon>Embryophyta</taxon>
        <taxon>Tracheophyta</taxon>
        <taxon>Spermatophyta</taxon>
        <taxon>Magnoliopsida</taxon>
        <taxon>eudicotyledons</taxon>
        <taxon>Gunneridae</taxon>
        <taxon>Pentapetalae</taxon>
        <taxon>rosids</taxon>
        <taxon>malvids</taxon>
        <taxon>Myrtales</taxon>
        <taxon>Melastomataceae</taxon>
        <taxon>Melastomatoideae</taxon>
        <taxon>Melastomateae</taxon>
        <taxon>Melastoma</taxon>
    </lineage>
</organism>
<dbReference type="Proteomes" id="UP001057402">
    <property type="component" value="Chromosome 11"/>
</dbReference>
<gene>
    <name evidence="1" type="ORF">MLD38_037473</name>
</gene>